<evidence type="ECO:0000313" key="1">
    <source>
        <dbReference type="EMBL" id="KNC23088.1"/>
    </source>
</evidence>
<dbReference type="EMBL" id="JRES01001418">
    <property type="protein sequence ID" value="KNC23088.1"/>
    <property type="molecule type" value="Genomic_DNA"/>
</dbReference>
<accession>A0A0L0BSX8</accession>
<dbReference type="AlphaFoldDB" id="A0A0L0BSX8"/>
<gene>
    <name evidence="1" type="ORF">FF38_07195</name>
</gene>
<reference evidence="1 2" key="1">
    <citation type="journal article" date="2015" name="Nat. Commun.">
        <title>Lucilia cuprina genome unlocks parasitic fly biology to underpin future interventions.</title>
        <authorList>
            <person name="Anstead C.A."/>
            <person name="Korhonen P.K."/>
            <person name="Young N.D."/>
            <person name="Hall R.S."/>
            <person name="Jex A.R."/>
            <person name="Murali S.C."/>
            <person name="Hughes D.S."/>
            <person name="Lee S.F."/>
            <person name="Perry T."/>
            <person name="Stroehlein A.J."/>
            <person name="Ansell B.R."/>
            <person name="Breugelmans B."/>
            <person name="Hofmann A."/>
            <person name="Qu J."/>
            <person name="Dugan S."/>
            <person name="Lee S.L."/>
            <person name="Chao H."/>
            <person name="Dinh H."/>
            <person name="Han Y."/>
            <person name="Doddapaneni H.V."/>
            <person name="Worley K.C."/>
            <person name="Muzny D.M."/>
            <person name="Ioannidis P."/>
            <person name="Waterhouse R.M."/>
            <person name="Zdobnov E.M."/>
            <person name="James P.J."/>
            <person name="Bagnall N.H."/>
            <person name="Kotze A.C."/>
            <person name="Gibbs R.A."/>
            <person name="Richards S."/>
            <person name="Batterham P."/>
            <person name="Gasser R.B."/>
        </authorList>
    </citation>
    <scope>NUCLEOTIDE SEQUENCE [LARGE SCALE GENOMIC DNA]</scope>
    <source>
        <strain evidence="1 2">LS</strain>
        <tissue evidence="1">Full body</tissue>
    </source>
</reference>
<proteinExistence type="predicted"/>
<organism evidence="1 2">
    <name type="scientific">Lucilia cuprina</name>
    <name type="common">Green bottle fly</name>
    <name type="synonym">Australian sheep blowfly</name>
    <dbReference type="NCBI Taxonomy" id="7375"/>
    <lineage>
        <taxon>Eukaryota</taxon>
        <taxon>Metazoa</taxon>
        <taxon>Ecdysozoa</taxon>
        <taxon>Arthropoda</taxon>
        <taxon>Hexapoda</taxon>
        <taxon>Insecta</taxon>
        <taxon>Pterygota</taxon>
        <taxon>Neoptera</taxon>
        <taxon>Endopterygota</taxon>
        <taxon>Diptera</taxon>
        <taxon>Brachycera</taxon>
        <taxon>Muscomorpha</taxon>
        <taxon>Oestroidea</taxon>
        <taxon>Calliphoridae</taxon>
        <taxon>Luciliinae</taxon>
        <taxon>Lucilia</taxon>
    </lineage>
</organism>
<evidence type="ECO:0000313" key="2">
    <source>
        <dbReference type="Proteomes" id="UP000037069"/>
    </source>
</evidence>
<name>A0A0L0BSX8_LUCCU</name>
<protein>
    <submittedName>
        <fullName evidence="1">Uncharacterized protein</fullName>
    </submittedName>
</protein>
<keyword evidence="2" id="KW-1185">Reference proteome</keyword>
<dbReference type="Proteomes" id="UP000037069">
    <property type="component" value="Unassembled WGS sequence"/>
</dbReference>
<comment type="caution">
    <text evidence="1">The sequence shown here is derived from an EMBL/GenBank/DDBJ whole genome shotgun (WGS) entry which is preliminary data.</text>
</comment>
<sequence>MLLPNQQSHPMVKRLDSSSTSRVLVDGPVRTNVQKLPPAFFIEEQVSSSQVYPVVEKDHLKINLLCINPSEFINLLDRPTTQQMCDLLFWTKLVVQNHTLNYEGKCTINSANSSPDSQTSHSISAIILIYSIAIVAPLWDDRYHESSTIKPQQVNDNHWFKADRRRGHQGKSPYYALIQADSLTY</sequence>